<dbReference type="PANTHER" id="PTHR12814:SF2">
    <property type="entry name" value="RNA-BINDING PROTEIN NOB1"/>
    <property type="match status" value="1"/>
</dbReference>
<name>A0A9D5CKP9_9LILI</name>
<dbReference type="InterPro" id="IPR039907">
    <property type="entry name" value="NOB1"/>
</dbReference>
<organism evidence="1 2">
    <name type="scientific">Dioscorea zingiberensis</name>
    <dbReference type="NCBI Taxonomy" id="325984"/>
    <lineage>
        <taxon>Eukaryota</taxon>
        <taxon>Viridiplantae</taxon>
        <taxon>Streptophyta</taxon>
        <taxon>Embryophyta</taxon>
        <taxon>Tracheophyta</taxon>
        <taxon>Spermatophyta</taxon>
        <taxon>Magnoliopsida</taxon>
        <taxon>Liliopsida</taxon>
        <taxon>Dioscoreales</taxon>
        <taxon>Dioscoreaceae</taxon>
        <taxon>Dioscorea</taxon>
    </lineage>
</organism>
<dbReference type="PANTHER" id="PTHR12814">
    <property type="entry name" value="RNA-BINDING PROTEIN NOB1"/>
    <property type="match status" value="1"/>
</dbReference>
<comment type="caution">
    <text evidence="1">The sequence shown here is derived from an EMBL/GenBank/DDBJ whole genome shotgun (WGS) entry which is preliminary data.</text>
</comment>
<dbReference type="GO" id="GO:0030688">
    <property type="term" value="C:preribosome, small subunit precursor"/>
    <property type="evidence" value="ECO:0007669"/>
    <property type="project" value="TreeGrafter"/>
</dbReference>
<keyword evidence="2" id="KW-1185">Reference proteome</keyword>
<dbReference type="AlphaFoldDB" id="A0A9D5CKP9"/>
<evidence type="ECO:0000313" key="2">
    <source>
        <dbReference type="Proteomes" id="UP001085076"/>
    </source>
</evidence>
<reference evidence="1" key="1">
    <citation type="submission" date="2021-03" db="EMBL/GenBank/DDBJ databases">
        <authorList>
            <person name="Li Z."/>
            <person name="Yang C."/>
        </authorList>
    </citation>
    <scope>NUCLEOTIDE SEQUENCE</scope>
    <source>
        <strain evidence="1">Dzin_1.0</strain>
        <tissue evidence="1">Leaf</tissue>
    </source>
</reference>
<dbReference type="EMBL" id="JAGGNH010000004">
    <property type="protein sequence ID" value="KAJ0974288.1"/>
    <property type="molecule type" value="Genomic_DNA"/>
</dbReference>
<dbReference type="GO" id="GO:0004521">
    <property type="term" value="F:RNA endonuclease activity"/>
    <property type="evidence" value="ECO:0007669"/>
    <property type="project" value="TreeGrafter"/>
</dbReference>
<proteinExistence type="predicted"/>
<protein>
    <submittedName>
        <fullName evidence="1">Uncharacterized protein</fullName>
    </submittedName>
</protein>
<reference evidence="1" key="2">
    <citation type="journal article" date="2022" name="Hortic Res">
        <title>The genome of Dioscorea zingiberensis sheds light on the biosynthesis, origin and evolution of the medicinally important diosgenin saponins.</title>
        <authorList>
            <person name="Li Y."/>
            <person name="Tan C."/>
            <person name="Li Z."/>
            <person name="Guo J."/>
            <person name="Li S."/>
            <person name="Chen X."/>
            <person name="Wang C."/>
            <person name="Dai X."/>
            <person name="Yang H."/>
            <person name="Song W."/>
            <person name="Hou L."/>
            <person name="Xu J."/>
            <person name="Tong Z."/>
            <person name="Xu A."/>
            <person name="Yuan X."/>
            <person name="Wang W."/>
            <person name="Yang Q."/>
            <person name="Chen L."/>
            <person name="Sun Z."/>
            <person name="Wang K."/>
            <person name="Pan B."/>
            <person name="Chen J."/>
            <person name="Bao Y."/>
            <person name="Liu F."/>
            <person name="Qi X."/>
            <person name="Gang D.R."/>
            <person name="Wen J."/>
            <person name="Li J."/>
        </authorList>
    </citation>
    <scope>NUCLEOTIDE SEQUENCE</scope>
    <source>
        <strain evidence="1">Dzin_1.0</strain>
    </source>
</reference>
<dbReference type="OrthoDB" id="446759at2759"/>
<accession>A0A9D5CKP9</accession>
<evidence type="ECO:0000313" key="1">
    <source>
        <dbReference type="EMBL" id="KAJ0974288.1"/>
    </source>
</evidence>
<sequence>MKDEGWLALYWLQPWTRRLVCGSAVTGLSTRDSRIARKARGAMSLDTGEISSQTERSIETSTVDDGSIEATVVDDAIVETNVLDEAGTEVSVVDDASSEQSWMLRSLSDLPVACVTGDFAMQNVILQIGLRLLAPGGMQIQLHRWVSNVIHAIK</sequence>
<gene>
    <name evidence="1" type="ORF">J5N97_016253</name>
</gene>
<dbReference type="Proteomes" id="UP001085076">
    <property type="component" value="Miscellaneous, Linkage group lg04"/>
</dbReference>
<dbReference type="GO" id="GO:0030490">
    <property type="term" value="P:maturation of SSU-rRNA"/>
    <property type="evidence" value="ECO:0007669"/>
    <property type="project" value="TreeGrafter"/>
</dbReference>